<accession>A0A6I6EYY2</accession>
<gene>
    <name evidence="1" type="ORF">GOM49_14515</name>
</gene>
<dbReference type="EMBL" id="CP046522">
    <property type="protein sequence ID" value="QGU96146.1"/>
    <property type="molecule type" value="Genomic_DNA"/>
</dbReference>
<protein>
    <submittedName>
        <fullName evidence="1">DUF1177 family protein</fullName>
    </submittedName>
</protein>
<reference evidence="1 2" key="1">
    <citation type="submission" date="2019-12" db="EMBL/GenBank/DDBJ databases">
        <title>Genome sequenceing of Clostridium bovifaecis.</title>
        <authorList>
            <person name="Yao Y."/>
        </authorList>
    </citation>
    <scope>NUCLEOTIDE SEQUENCE [LARGE SCALE GENOMIC DNA]</scope>
    <source>
        <strain evidence="1 2">BXX</strain>
    </source>
</reference>
<proteinExistence type="predicted"/>
<keyword evidence="2" id="KW-1185">Reference proteome</keyword>
<evidence type="ECO:0000313" key="1">
    <source>
        <dbReference type="EMBL" id="QGU96146.1"/>
    </source>
</evidence>
<sequence>MLLKQVIDIYDKVDKANISGYEVMETFTKRGWDLVNVTKINGEKGSTDFIKIVIPGRNGKIKGGQAPTLGIIGRLGGIGARPEVIGYVSDGDGAVAALSAALKLVDMNLNGDILEGDVVITTHICPNAPTEEHYPVPFMGSPVNMDQMNETEVLEDMDAILTIDTTKGNEIINHKGISISPTVKEGYILPVSYDLLGVVKRVTGVNPNVFPLSIQDITPYSNNLPHINSILQPSVATNAPVVGVAITTEVSVAGCATGASHGLDIELAARFSVEVAKDYTSQKCSFYDEENYKKLLQIYGDCKRFQTTGIA</sequence>
<dbReference type="Pfam" id="PF06675">
    <property type="entry name" value="DUF1177"/>
    <property type="match status" value="1"/>
</dbReference>
<name>A0A6I6EYY2_9CLOT</name>
<dbReference type="InterPro" id="IPR009561">
    <property type="entry name" value="DUF1177"/>
</dbReference>
<organism evidence="1 2">
    <name type="scientific">Clostridium bovifaecis</name>
    <dbReference type="NCBI Taxonomy" id="2184719"/>
    <lineage>
        <taxon>Bacteria</taxon>
        <taxon>Bacillati</taxon>
        <taxon>Bacillota</taxon>
        <taxon>Clostridia</taxon>
        <taxon>Eubacteriales</taxon>
        <taxon>Clostridiaceae</taxon>
        <taxon>Clostridium</taxon>
    </lineage>
</organism>
<evidence type="ECO:0000313" key="2">
    <source>
        <dbReference type="Proteomes" id="UP000422764"/>
    </source>
</evidence>
<dbReference type="Proteomes" id="UP000422764">
    <property type="component" value="Chromosome"/>
</dbReference>
<dbReference type="AlphaFoldDB" id="A0A6I6EYY2"/>